<proteinExistence type="predicted"/>
<organism evidence="1 2">
    <name type="scientific">Bosea rubneri</name>
    <dbReference type="NCBI Taxonomy" id="3075434"/>
    <lineage>
        <taxon>Bacteria</taxon>
        <taxon>Pseudomonadati</taxon>
        <taxon>Pseudomonadota</taxon>
        <taxon>Alphaproteobacteria</taxon>
        <taxon>Hyphomicrobiales</taxon>
        <taxon>Boseaceae</taxon>
        <taxon>Bosea</taxon>
    </lineage>
</organism>
<dbReference type="RefSeq" id="WP_316018123.1">
    <property type="nucleotide sequence ID" value="NZ_JAWDID010000012.1"/>
</dbReference>
<comment type="caution">
    <text evidence="1">The sequence shown here is derived from an EMBL/GenBank/DDBJ whole genome shotgun (WGS) entry which is preliminary data.</text>
</comment>
<gene>
    <name evidence="1" type="ORF">RKE40_10175</name>
</gene>
<dbReference type="EMBL" id="JAWDID010000012">
    <property type="protein sequence ID" value="MDU0340250.1"/>
    <property type="molecule type" value="Genomic_DNA"/>
</dbReference>
<reference evidence="1 2" key="1">
    <citation type="submission" date="2023-09" db="EMBL/GenBank/DDBJ databases">
        <title>Whole genome shotgun sequencing (WGS) of Bosea sp. ZW T0_25, isolated from stored onions (Allium cepa).</title>
        <authorList>
            <person name="Stoll D.A."/>
            <person name="Huch M."/>
        </authorList>
    </citation>
    <scope>NUCLEOTIDE SEQUENCE [LARGE SCALE GENOMIC DNA]</scope>
    <source>
        <strain evidence="1 2">ZW T0_25</strain>
    </source>
</reference>
<protein>
    <submittedName>
        <fullName evidence="1">Uncharacterized protein</fullName>
    </submittedName>
</protein>
<dbReference type="Proteomes" id="UP001254257">
    <property type="component" value="Unassembled WGS sequence"/>
</dbReference>
<evidence type="ECO:0000313" key="2">
    <source>
        <dbReference type="Proteomes" id="UP001254257"/>
    </source>
</evidence>
<keyword evidence="2" id="KW-1185">Reference proteome</keyword>
<sequence length="69" mass="7745">MSAWPCPSYGTRPGFANATFSIRRLAQDTLPQSAAAPFQALAEQREHEAQIEQDRRETFVADIRFGLYG</sequence>
<name>A0ABU3S641_9HYPH</name>
<accession>A0ABU3S641</accession>
<evidence type="ECO:0000313" key="1">
    <source>
        <dbReference type="EMBL" id="MDU0340250.1"/>
    </source>
</evidence>